<name>A0A5B7TVN4_9FLAO</name>
<evidence type="ECO:0000259" key="2">
    <source>
        <dbReference type="Pfam" id="PF00582"/>
    </source>
</evidence>
<dbReference type="Proteomes" id="UP000306229">
    <property type="component" value="Chromosome"/>
</dbReference>
<reference evidence="3 4" key="1">
    <citation type="submission" date="2019-05" db="EMBL/GenBank/DDBJ databases">
        <title>Algicella ahnfeltiae gen. nov., sp. nov., a novel marine bacterium of the family Flavobacteriaceae isolated from a red alga.</title>
        <authorList>
            <person name="Nedashkovskaya O.I."/>
            <person name="Kukhlevskiy A.D."/>
            <person name="Kim S.-G."/>
            <person name="Zhukova N.V."/>
            <person name="Mikhailov V.V."/>
        </authorList>
    </citation>
    <scope>NUCLEOTIDE SEQUENCE [LARGE SCALE GENOMIC DNA]</scope>
    <source>
        <strain evidence="3 4">10Alg115</strain>
    </source>
</reference>
<dbReference type="Gene3D" id="3.40.50.12370">
    <property type="match status" value="1"/>
</dbReference>
<dbReference type="InterPro" id="IPR006016">
    <property type="entry name" value="UspA"/>
</dbReference>
<evidence type="ECO:0000313" key="4">
    <source>
        <dbReference type="Proteomes" id="UP000306229"/>
    </source>
</evidence>
<feature type="domain" description="UspA" evidence="2">
    <location>
        <begin position="1"/>
        <end position="144"/>
    </location>
</feature>
<dbReference type="Pfam" id="PF00582">
    <property type="entry name" value="Usp"/>
    <property type="match status" value="1"/>
</dbReference>
<dbReference type="PANTHER" id="PTHR46268:SF22">
    <property type="entry name" value="SENSOR PROTEIN KDPD-RELATED"/>
    <property type="match status" value="1"/>
</dbReference>
<dbReference type="CDD" id="cd00293">
    <property type="entry name" value="USP-like"/>
    <property type="match status" value="1"/>
</dbReference>
<dbReference type="PRINTS" id="PR01438">
    <property type="entry name" value="UNVRSLSTRESS"/>
</dbReference>
<accession>A0A5B7TVN4</accession>
<sequence>MKTIIHATDFSENAIAALKYAHALSSKLNANLLVVHVFDYPTIFDTEVEEPVPDFEKVAYQNNKELLVEYCTKHLGNDLERMNVRTEAIENMSVTKAVIAKVVEVDAFLLVTGMKGTSAFKEFIMGNTTKQLIKKAPCPVLAIPEDATHKDINTIVYATDFEYKDLQAILTLVEIAKPYNAEIRVVHISPSEEFDPMIRLQEFEDHINDKVDYPNIIYENIPSDHTFEDLKLYLGEVNVDIIAVLKRKSKGLFKQLFHHDLVIKMESYGRLPLLSFNKTYY</sequence>
<dbReference type="InterPro" id="IPR006015">
    <property type="entry name" value="Universal_stress_UspA"/>
</dbReference>
<dbReference type="PANTHER" id="PTHR46268">
    <property type="entry name" value="STRESS RESPONSE PROTEIN NHAX"/>
    <property type="match status" value="1"/>
</dbReference>
<proteinExistence type="inferred from homology"/>
<dbReference type="KEGG" id="fbe:FF125_11060"/>
<protein>
    <submittedName>
        <fullName evidence="3">Universal stress protein</fullName>
    </submittedName>
</protein>
<dbReference type="SUPFAM" id="SSF52402">
    <property type="entry name" value="Adenine nucleotide alpha hydrolases-like"/>
    <property type="match status" value="2"/>
</dbReference>
<evidence type="ECO:0000313" key="3">
    <source>
        <dbReference type="EMBL" id="QCX38947.1"/>
    </source>
</evidence>
<organism evidence="3 4">
    <name type="scientific">Aureibaculum algae</name>
    <dbReference type="NCBI Taxonomy" id="2584122"/>
    <lineage>
        <taxon>Bacteria</taxon>
        <taxon>Pseudomonadati</taxon>
        <taxon>Bacteroidota</taxon>
        <taxon>Flavobacteriia</taxon>
        <taxon>Flavobacteriales</taxon>
        <taxon>Flavobacteriaceae</taxon>
        <taxon>Aureibaculum</taxon>
    </lineage>
</organism>
<dbReference type="OrthoDB" id="9788959at2"/>
<comment type="similarity">
    <text evidence="1">Belongs to the universal stress protein A family.</text>
</comment>
<dbReference type="RefSeq" id="WP_138949825.1">
    <property type="nucleotide sequence ID" value="NZ_CP040749.1"/>
</dbReference>
<dbReference type="AlphaFoldDB" id="A0A5B7TVN4"/>
<evidence type="ECO:0000256" key="1">
    <source>
        <dbReference type="ARBA" id="ARBA00008791"/>
    </source>
</evidence>
<dbReference type="EMBL" id="CP040749">
    <property type="protein sequence ID" value="QCX38947.1"/>
    <property type="molecule type" value="Genomic_DNA"/>
</dbReference>
<gene>
    <name evidence="3" type="ORF">FF125_11060</name>
</gene>
<keyword evidence="4" id="KW-1185">Reference proteome</keyword>